<name>A0A383W5K4_TETOB</name>
<proteinExistence type="predicted"/>
<accession>A0A383W5K4</accession>
<protein>
    <submittedName>
        <fullName evidence="1">Uncharacterized protein</fullName>
    </submittedName>
</protein>
<dbReference type="Proteomes" id="UP000256970">
    <property type="component" value="Unassembled WGS sequence"/>
</dbReference>
<reference evidence="1 3" key="1">
    <citation type="submission" date="2016-10" db="EMBL/GenBank/DDBJ databases">
        <authorList>
            <person name="Cai Z."/>
        </authorList>
    </citation>
    <scope>NUCLEOTIDE SEQUENCE [LARGE SCALE GENOMIC DNA]</scope>
</reference>
<evidence type="ECO:0000313" key="1">
    <source>
        <dbReference type="EMBL" id="SZX72304.1"/>
    </source>
</evidence>
<dbReference type="EMBL" id="FNXT01001217">
    <property type="protein sequence ID" value="SZX74551.1"/>
    <property type="molecule type" value="Genomic_DNA"/>
</dbReference>
<sequence>MSLLSSASSLSRSSSLQLPEAFAAPHAPAAAARTLAARPRLPPACSRLSRGRLSRSVVVRAEQNGNGERAAAVVAAVRSGWTRFTGRYDPVTTGVGSLLVTGYCVVVHGQEIGEALNIAAFATVLGMVMQEVLFGDAAKPENHA</sequence>
<evidence type="ECO:0000313" key="2">
    <source>
        <dbReference type="EMBL" id="SZX74551.1"/>
    </source>
</evidence>
<organism evidence="1 3">
    <name type="scientific">Tetradesmus obliquus</name>
    <name type="common">Green alga</name>
    <name type="synonym">Acutodesmus obliquus</name>
    <dbReference type="NCBI Taxonomy" id="3088"/>
    <lineage>
        <taxon>Eukaryota</taxon>
        <taxon>Viridiplantae</taxon>
        <taxon>Chlorophyta</taxon>
        <taxon>core chlorophytes</taxon>
        <taxon>Chlorophyceae</taxon>
        <taxon>CS clade</taxon>
        <taxon>Sphaeropleales</taxon>
        <taxon>Scenedesmaceae</taxon>
        <taxon>Tetradesmus</taxon>
    </lineage>
</organism>
<gene>
    <name evidence="1" type="ORF">BQ4739_LOCUS12490</name>
    <name evidence="2" type="ORF">BQ4739_LOCUS14881</name>
</gene>
<evidence type="ECO:0000313" key="3">
    <source>
        <dbReference type="Proteomes" id="UP000256970"/>
    </source>
</evidence>
<dbReference type="AlphaFoldDB" id="A0A383W5K4"/>
<dbReference type="EMBL" id="FNXT01001125">
    <property type="protein sequence ID" value="SZX72304.1"/>
    <property type="molecule type" value="Genomic_DNA"/>
</dbReference>
<dbReference type="OrthoDB" id="511048at2759"/>
<keyword evidence="3" id="KW-1185">Reference proteome</keyword>